<evidence type="ECO:0000313" key="2">
    <source>
        <dbReference type="Proteomes" id="UP000298327"/>
    </source>
</evidence>
<evidence type="ECO:0008006" key="3">
    <source>
        <dbReference type="Google" id="ProtNLM"/>
    </source>
</evidence>
<organism evidence="1 2">
    <name type="scientific">Dentipellis fragilis</name>
    <dbReference type="NCBI Taxonomy" id="205917"/>
    <lineage>
        <taxon>Eukaryota</taxon>
        <taxon>Fungi</taxon>
        <taxon>Dikarya</taxon>
        <taxon>Basidiomycota</taxon>
        <taxon>Agaricomycotina</taxon>
        <taxon>Agaricomycetes</taxon>
        <taxon>Russulales</taxon>
        <taxon>Hericiaceae</taxon>
        <taxon>Dentipellis</taxon>
    </lineage>
</organism>
<dbReference type="Proteomes" id="UP000298327">
    <property type="component" value="Unassembled WGS sequence"/>
</dbReference>
<comment type="caution">
    <text evidence="1">The sequence shown here is derived from an EMBL/GenBank/DDBJ whole genome shotgun (WGS) entry which is preliminary data.</text>
</comment>
<dbReference type="EMBL" id="SEOQ01001292">
    <property type="protein sequence ID" value="TFY52517.1"/>
    <property type="molecule type" value="Genomic_DNA"/>
</dbReference>
<keyword evidence="2" id="KW-1185">Reference proteome</keyword>
<proteinExistence type="predicted"/>
<accession>A0A4Y9XT01</accession>
<sequence>MRTLSDVLQRTPPEIWLTIFEQATFVPHAFETDGGDPFDIPARPHPSMIRDDDSLQSLDNALGWHSTASRKLRVRRLDLFRWPYSDDYAPLAPDTLIHLFRQLPHLEILYVATYRIHTDANGCDLTRYLHSDEVDSLIDALLATPACTTLRKCVFGPSTISARQCNNLLSRCMQLSCMFVHSYALLHSCEEQRIPPLSPLTCMSIECSDMDMADEAWNQKLLVPSLRHVHIRLLMLADGHGAGTVAFLRVQGVCLRTVQIDMCGYTSRHRLQFCLRLLAEHCPNLVHLIFIYYHRSTVLPFEFTFFPPTVTHLGVYIQDGMYSQDDHGPRRGLCAYLGHLHAAFEHQDTMPGAVPRLGVIRRLNTSTKEEWDYLLRDGELLARYAALPMPPHCRLEDAEGRDLMSLLRSSMSS</sequence>
<reference evidence="1 2" key="1">
    <citation type="submission" date="2019-02" db="EMBL/GenBank/DDBJ databases">
        <title>Genome sequencing of the rare red list fungi Dentipellis fragilis.</title>
        <authorList>
            <person name="Buettner E."/>
            <person name="Kellner H."/>
        </authorList>
    </citation>
    <scope>NUCLEOTIDE SEQUENCE [LARGE SCALE GENOMIC DNA]</scope>
    <source>
        <strain evidence="1 2">DSM 105465</strain>
    </source>
</reference>
<name>A0A4Y9XT01_9AGAM</name>
<dbReference type="OrthoDB" id="3232644at2759"/>
<gene>
    <name evidence="1" type="ORF">EVG20_g10516</name>
</gene>
<dbReference type="AlphaFoldDB" id="A0A4Y9XT01"/>
<evidence type="ECO:0000313" key="1">
    <source>
        <dbReference type="EMBL" id="TFY52517.1"/>
    </source>
</evidence>
<protein>
    <recommendedName>
        <fullName evidence="3">F-box domain-containing protein</fullName>
    </recommendedName>
</protein>